<evidence type="ECO:0000256" key="2">
    <source>
        <dbReference type="SAM" id="SignalP"/>
    </source>
</evidence>
<feature type="chain" id="PRO_5006133312" description="Dipeptidylpeptidase IV N-terminal domain-containing protein" evidence="2">
    <location>
        <begin position="23"/>
        <end position="376"/>
    </location>
</feature>
<evidence type="ECO:0000313" key="5">
    <source>
        <dbReference type="Proteomes" id="UP000050277"/>
    </source>
</evidence>
<dbReference type="PANTHER" id="PTHR36842">
    <property type="entry name" value="PROTEIN TOLB HOMOLOG"/>
    <property type="match status" value="1"/>
</dbReference>
<dbReference type="STRING" id="70996.SE18_04540"/>
<dbReference type="Pfam" id="PF00930">
    <property type="entry name" value="DPPIV_N"/>
    <property type="match status" value="1"/>
</dbReference>
<evidence type="ECO:0000313" key="4">
    <source>
        <dbReference type="EMBL" id="KPL91025.1"/>
    </source>
</evidence>
<evidence type="ECO:0000256" key="1">
    <source>
        <dbReference type="ARBA" id="ARBA00009820"/>
    </source>
</evidence>
<gene>
    <name evidence="4" type="ORF">SE18_04540</name>
</gene>
<dbReference type="GO" id="GO:0006508">
    <property type="term" value="P:proteolysis"/>
    <property type="evidence" value="ECO:0007669"/>
    <property type="project" value="InterPro"/>
</dbReference>
<name>A0A0P6Y0V1_9CHLR</name>
<comment type="similarity">
    <text evidence="1">Belongs to the TolB family.</text>
</comment>
<dbReference type="InterPro" id="IPR011042">
    <property type="entry name" value="6-blade_b-propeller_TolB-like"/>
</dbReference>
<organism evidence="4 5">
    <name type="scientific">Herpetosiphon geysericola</name>
    <dbReference type="NCBI Taxonomy" id="70996"/>
    <lineage>
        <taxon>Bacteria</taxon>
        <taxon>Bacillati</taxon>
        <taxon>Chloroflexota</taxon>
        <taxon>Chloroflexia</taxon>
        <taxon>Herpetosiphonales</taxon>
        <taxon>Herpetosiphonaceae</taxon>
        <taxon>Herpetosiphon</taxon>
    </lineage>
</organism>
<dbReference type="SUPFAM" id="SSF82171">
    <property type="entry name" value="DPP6 N-terminal domain-like"/>
    <property type="match status" value="1"/>
</dbReference>
<dbReference type="Proteomes" id="UP000050277">
    <property type="component" value="Unassembled WGS sequence"/>
</dbReference>
<dbReference type="EMBL" id="LGKP01000008">
    <property type="protein sequence ID" value="KPL91025.1"/>
    <property type="molecule type" value="Genomic_DNA"/>
</dbReference>
<proteinExistence type="inferred from homology"/>
<dbReference type="RefSeq" id="WP_054533228.1">
    <property type="nucleotide sequence ID" value="NZ_LGKP01000008.1"/>
</dbReference>
<feature type="domain" description="Dipeptidylpeptidase IV N-terminal" evidence="3">
    <location>
        <begin position="80"/>
        <end position="164"/>
    </location>
</feature>
<keyword evidence="5" id="KW-1185">Reference proteome</keyword>
<dbReference type="PANTHER" id="PTHR36842:SF1">
    <property type="entry name" value="PROTEIN TOLB"/>
    <property type="match status" value="1"/>
</dbReference>
<dbReference type="PROSITE" id="PS51257">
    <property type="entry name" value="PROKAR_LIPOPROTEIN"/>
    <property type="match status" value="1"/>
</dbReference>
<keyword evidence="2" id="KW-0732">Signal</keyword>
<feature type="signal peptide" evidence="2">
    <location>
        <begin position="1"/>
        <end position="22"/>
    </location>
</feature>
<accession>A0A0P6Y0V1</accession>
<sequence>MRRSFYLLIVLCLLAACSEAGSALPTMEALPTTEAQPAVDETQATQIVVENQSNVPGKLLFVRVENGSGDIWVHEGTEARRITTSHKKYQPSWSPDGSQIAYIQREESFADIWVMDANGSNKQQVTNNEPAGIPARSEDHVQSIRWAFYPRWSPDGQFLSYVSQAQTPRSVGGDSFQEYPLSLYIYGTRRIGTGQFPTASFQRFVQADTDLSHPTWSADGSLIVYSQAERCFGCEVADIQLGYAVLDLPGGNDEYGVLQGPSADSFKGALDPAFSPDGKWLTFTKSENGYSDIFIVPAPDATGKVSSAPIKLTSTGRSRQATWSPDSSKLAFFTINDQVTLSIADLSVQGNTPSLGQPVDIRRDLFDVDSGMAWAK</sequence>
<reference evidence="4 5" key="1">
    <citation type="submission" date="2015-07" db="EMBL/GenBank/DDBJ databases">
        <title>Whole genome sequence of Herpetosiphon geysericola DSM 7119.</title>
        <authorList>
            <person name="Hemp J."/>
            <person name="Ward L.M."/>
            <person name="Pace L.A."/>
            <person name="Fischer W.W."/>
        </authorList>
    </citation>
    <scope>NUCLEOTIDE SEQUENCE [LARGE SCALE GENOMIC DNA]</scope>
    <source>
        <strain evidence="4 5">DSM 7119</strain>
    </source>
</reference>
<protein>
    <recommendedName>
        <fullName evidence="3">Dipeptidylpeptidase IV N-terminal domain-containing protein</fullName>
    </recommendedName>
</protein>
<evidence type="ECO:0000259" key="3">
    <source>
        <dbReference type="Pfam" id="PF00930"/>
    </source>
</evidence>
<dbReference type="InterPro" id="IPR002469">
    <property type="entry name" value="Peptidase_S9B_N"/>
</dbReference>
<dbReference type="AlphaFoldDB" id="A0A0P6Y0V1"/>
<comment type="caution">
    <text evidence="4">The sequence shown here is derived from an EMBL/GenBank/DDBJ whole genome shotgun (WGS) entry which is preliminary data.</text>
</comment>
<dbReference type="InterPro" id="IPR011659">
    <property type="entry name" value="WD40"/>
</dbReference>
<dbReference type="OrthoDB" id="139813at2"/>
<dbReference type="Pfam" id="PF07676">
    <property type="entry name" value="PD40"/>
    <property type="match status" value="2"/>
</dbReference>
<dbReference type="Gene3D" id="2.120.10.30">
    <property type="entry name" value="TolB, C-terminal domain"/>
    <property type="match status" value="2"/>
</dbReference>